<dbReference type="InterPro" id="IPR009959">
    <property type="entry name" value="Cyclase_SnoaL-like"/>
</dbReference>
<dbReference type="Proteomes" id="UP000293162">
    <property type="component" value="Unassembled WGS sequence"/>
</dbReference>
<dbReference type="Gene3D" id="3.10.450.50">
    <property type="match status" value="1"/>
</dbReference>
<protein>
    <submittedName>
        <fullName evidence="2">Nuclear transport factor 2 family protein</fullName>
    </submittedName>
</protein>
<evidence type="ECO:0000313" key="3">
    <source>
        <dbReference type="Proteomes" id="UP000293162"/>
    </source>
</evidence>
<gene>
    <name evidence="2" type="ORF">EWM59_07110</name>
</gene>
<dbReference type="Pfam" id="PF12680">
    <property type="entry name" value="SnoaL_2"/>
    <property type="match status" value="1"/>
</dbReference>
<name>A0A4Q5M1T4_9BACT</name>
<dbReference type="PANTHER" id="PTHR38436">
    <property type="entry name" value="POLYKETIDE CYCLASE SNOAL-LIKE DOMAIN"/>
    <property type="match status" value="1"/>
</dbReference>
<sequence>MLTETETRKKATLAAVEKFNEAFNRHDVEAVMNAMTEDCIFENTAPAPDGTRIVGAEAVRAYWTKFFTNNPDAFFEAEEIFADGDRCVVRWIYRKTKDGKPWHLRGVDIFKVRNGKVAEKLAYVKG</sequence>
<dbReference type="PANTHER" id="PTHR38436:SF1">
    <property type="entry name" value="ESTER CYCLASE"/>
    <property type="match status" value="1"/>
</dbReference>
<dbReference type="SUPFAM" id="SSF54427">
    <property type="entry name" value="NTF2-like"/>
    <property type="match status" value="1"/>
</dbReference>
<dbReference type="InterPro" id="IPR032710">
    <property type="entry name" value="NTF2-like_dom_sf"/>
</dbReference>
<reference evidence="2 3" key="1">
    <citation type="submission" date="2019-02" db="EMBL/GenBank/DDBJ databases">
        <title>Bacterial novel species Emticicia sp. 17J42-9 isolated from soil.</title>
        <authorList>
            <person name="Jung H.-Y."/>
        </authorList>
    </citation>
    <scope>NUCLEOTIDE SEQUENCE [LARGE SCALE GENOMIC DNA]</scope>
    <source>
        <strain evidence="2 3">17J42-9</strain>
    </source>
</reference>
<organism evidence="2 3">
    <name type="scientific">Emticicia agri</name>
    <dbReference type="NCBI Taxonomy" id="2492393"/>
    <lineage>
        <taxon>Bacteria</taxon>
        <taxon>Pseudomonadati</taxon>
        <taxon>Bacteroidota</taxon>
        <taxon>Cytophagia</taxon>
        <taxon>Cytophagales</taxon>
        <taxon>Leadbetterellaceae</taxon>
        <taxon>Emticicia</taxon>
    </lineage>
</organism>
<dbReference type="AlphaFoldDB" id="A0A4Q5M1T4"/>
<keyword evidence="3" id="KW-1185">Reference proteome</keyword>
<dbReference type="EMBL" id="SEWF01000008">
    <property type="protein sequence ID" value="RYU96276.1"/>
    <property type="molecule type" value="Genomic_DNA"/>
</dbReference>
<dbReference type="GO" id="GO:0030638">
    <property type="term" value="P:polyketide metabolic process"/>
    <property type="evidence" value="ECO:0007669"/>
    <property type="project" value="InterPro"/>
</dbReference>
<evidence type="ECO:0000259" key="1">
    <source>
        <dbReference type="Pfam" id="PF12680"/>
    </source>
</evidence>
<feature type="domain" description="SnoaL-like" evidence="1">
    <location>
        <begin position="16"/>
        <end position="119"/>
    </location>
</feature>
<comment type="caution">
    <text evidence="2">The sequence shown here is derived from an EMBL/GenBank/DDBJ whole genome shotgun (WGS) entry which is preliminary data.</text>
</comment>
<accession>A0A4Q5M1T4</accession>
<dbReference type="RefSeq" id="WP_130020257.1">
    <property type="nucleotide sequence ID" value="NZ_SEWF01000008.1"/>
</dbReference>
<dbReference type="OrthoDB" id="333383at2"/>
<proteinExistence type="predicted"/>
<dbReference type="InterPro" id="IPR037401">
    <property type="entry name" value="SnoaL-like"/>
</dbReference>
<evidence type="ECO:0000313" key="2">
    <source>
        <dbReference type="EMBL" id="RYU96276.1"/>
    </source>
</evidence>